<proteinExistence type="predicted"/>
<dbReference type="FunFam" id="1.10.1170.10:FF:000003">
    <property type="entry name" value="E3 ubiquitin-protein ligase XIAP"/>
    <property type="match status" value="1"/>
</dbReference>
<dbReference type="GO" id="GO:0051726">
    <property type="term" value="P:regulation of cell cycle"/>
    <property type="evidence" value="ECO:0007669"/>
    <property type="project" value="TreeGrafter"/>
</dbReference>
<dbReference type="GeneID" id="5184146"/>
<evidence type="ECO:0000313" key="3">
    <source>
        <dbReference type="EMBL" id="ACV04868.1"/>
    </source>
</evidence>
<protein>
    <submittedName>
        <fullName evidence="2">Iap-3</fullName>
    </submittedName>
</protein>
<dbReference type="InterPro" id="IPR050784">
    <property type="entry name" value="IAP"/>
</dbReference>
<dbReference type="SUPFAM" id="SSF57924">
    <property type="entry name" value="Inhibitor of apoptosis (IAP) repeat"/>
    <property type="match status" value="1"/>
</dbReference>
<dbReference type="GO" id="GO:0031398">
    <property type="term" value="P:positive regulation of protein ubiquitination"/>
    <property type="evidence" value="ECO:0007669"/>
    <property type="project" value="TreeGrafter"/>
</dbReference>
<dbReference type="SMART" id="SM00238">
    <property type="entry name" value="BIR"/>
    <property type="match status" value="1"/>
</dbReference>
<dbReference type="EMBL" id="DQ288858">
    <property type="protein sequence ID" value="ABQ51959.1"/>
    <property type="molecule type" value="Genomic_DNA"/>
</dbReference>
<keyword evidence="1" id="KW-0053">Apoptosis</keyword>
<dbReference type="RefSeq" id="YP_001256967.1">
    <property type="nucleotide sequence ID" value="NC_009503.1"/>
</dbReference>
<dbReference type="Gene3D" id="1.10.1170.10">
    <property type="entry name" value="Inhibitor Of Apoptosis Protein (2mihbC-IAP-1), Chain A"/>
    <property type="match status" value="1"/>
</dbReference>
<dbReference type="EMBL" id="GQ404506">
    <property type="protein sequence ID" value="ACV04868.1"/>
    <property type="molecule type" value="Genomic_DNA"/>
</dbReference>
<sequence length="97" mass="11180">MAVPTHPMYDTVESRLASFKNWTKTTGPKPEELADAGFYYVGEGDKTKCFHCNGGLNHWQDDDVAWEQHAFWFSRCAYVLLIKGESYVDRVMNKINN</sequence>
<dbReference type="PROSITE" id="PS01282">
    <property type="entry name" value="BIR_REPEAT_1"/>
    <property type="match status" value="1"/>
</dbReference>
<evidence type="ECO:0000256" key="1">
    <source>
        <dbReference type="ARBA" id="ARBA00022703"/>
    </source>
</evidence>
<dbReference type="GO" id="GO:0061630">
    <property type="term" value="F:ubiquitin protein ligase activity"/>
    <property type="evidence" value="ECO:0007669"/>
    <property type="project" value="TreeGrafter"/>
</dbReference>
<organism evidence="2 4">
    <name type="scientific">Spodoptera litura granulovirus</name>
    <dbReference type="NCBI Taxonomy" id="359919"/>
    <lineage>
        <taxon>Viruses</taxon>
        <taxon>Viruses incertae sedis</taxon>
        <taxon>Naldaviricetes</taxon>
        <taxon>Lefavirales</taxon>
        <taxon>Baculoviridae</taxon>
        <taxon>Betabaculovirus</taxon>
        <taxon>Betabaculovirus spliturae</taxon>
    </lineage>
</organism>
<evidence type="ECO:0000313" key="4">
    <source>
        <dbReference type="Proteomes" id="UP000202782"/>
    </source>
</evidence>
<gene>
    <name evidence="2" type="primary">iap-3</name>
    <name evidence="2" type="ORF">SlGVgp016</name>
</gene>
<keyword evidence="4" id="KW-1185">Reference proteome</keyword>
<dbReference type="OrthoDB" id="9255at10239"/>
<name>A5IZL8_9BBAC</name>
<dbReference type="CDD" id="cd00022">
    <property type="entry name" value="BIR"/>
    <property type="match status" value="1"/>
</dbReference>
<dbReference type="Proteomes" id="UP000202782">
    <property type="component" value="Segment"/>
</dbReference>
<dbReference type="PANTHER" id="PTHR10044">
    <property type="entry name" value="INHIBITOR OF APOPTOSIS"/>
    <property type="match status" value="1"/>
</dbReference>
<dbReference type="InterPro" id="IPR001370">
    <property type="entry name" value="BIR_rpt"/>
</dbReference>
<dbReference type="PROSITE" id="PS50143">
    <property type="entry name" value="BIR_REPEAT_2"/>
    <property type="match status" value="1"/>
</dbReference>
<dbReference type="GO" id="GO:0043027">
    <property type="term" value="F:cysteine-type endopeptidase inhibitor activity involved in apoptotic process"/>
    <property type="evidence" value="ECO:0007669"/>
    <property type="project" value="TreeGrafter"/>
</dbReference>
<reference evidence="2 4" key="1">
    <citation type="journal article" date="2008" name="J. Microbiol.">
        <title>Molecular and phylogenetic characterization of Spodoptera litura granulovirus.</title>
        <authorList>
            <person name="Wang Y."/>
            <person name="Choi J.Y."/>
            <person name="Roh J.Y."/>
            <person name="Woo S.D."/>
            <person name="Jin B.R."/>
            <person name="Je Y.H."/>
        </authorList>
    </citation>
    <scope>NUCLEOTIDE SEQUENCE [LARGE SCALE GENOMIC DNA]</scope>
    <source>
        <strain evidence="2">SlGV-K1</strain>
    </source>
</reference>
<reference evidence="3" key="2">
    <citation type="submission" date="2009-07" db="EMBL/GenBank/DDBJ databases">
        <title>Molecular cloning and sequence analysis of Spodoptera litura granulovirus apoptotic suppressor genes.</title>
        <authorList>
            <person name="Bong C.B."/>
            <person name="Kho C.L."/>
            <person name="Sajap A.S."/>
            <person name="Vadamalai G."/>
            <person name="Lau W.H."/>
        </authorList>
    </citation>
    <scope>NUCLEOTIDE SEQUENCE</scope>
</reference>
<dbReference type="PANTHER" id="PTHR10044:SF139">
    <property type="entry name" value="DEATH-ASSOCIATED INHIBITOR OF APOPTOSIS 2"/>
    <property type="match status" value="1"/>
</dbReference>
<dbReference type="Pfam" id="PF00653">
    <property type="entry name" value="BIR"/>
    <property type="match status" value="1"/>
</dbReference>
<dbReference type="KEGG" id="vg:5184146"/>
<evidence type="ECO:0000313" key="2">
    <source>
        <dbReference type="EMBL" id="ABQ51959.1"/>
    </source>
</evidence>
<accession>A5IZL8</accession>